<accession>A0A916RD59</accession>
<feature type="transmembrane region" description="Helical" evidence="4">
    <location>
        <begin position="211"/>
        <end position="239"/>
    </location>
</feature>
<dbReference type="Proteomes" id="UP000596977">
    <property type="component" value="Unassembled WGS sequence"/>
</dbReference>
<dbReference type="RefSeq" id="WP_127071228.1">
    <property type="nucleotide sequence ID" value="NZ_BMKB01000003.1"/>
</dbReference>
<feature type="transmembrane region" description="Helical" evidence="4">
    <location>
        <begin position="303"/>
        <end position="322"/>
    </location>
</feature>
<dbReference type="PANTHER" id="PTHR23534">
    <property type="entry name" value="MFS PERMEASE"/>
    <property type="match status" value="1"/>
</dbReference>
<dbReference type="PROSITE" id="PS50850">
    <property type="entry name" value="MFS"/>
    <property type="match status" value="1"/>
</dbReference>
<dbReference type="OrthoDB" id="8558006at2"/>
<dbReference type="PANTHER" id="PTHR23534:SF1">
    <property type="entry name" value="MAJOR FACILITATOR SUPERFAMILY PROTEIN"/>
    <property type="match status" value="1"/>
</dbReference>
<evidence type="ECO:0000256" key="4">
    <source>
        <dbReference type="SAM" id="Phobius"/>
    </source>
</evidence>
<dbReference type="Gene3D" id="1.20.1250.20">
    <property type="entry name" value="MFS general substrate transporter like domains"/>
    <property type="match status" value="1"/>
</dbReference>
<evidence type="ECO:0000256" key="3">
    <source>
        <dbReference type="ARBA" id="ARBA00023136"/>
    </source>
</evidence>
<keyword evidence="7" id="KW-1185">Reference proteome</keyword>
<keyword evidence="2 4" id="KW-1133">Transmembrane helix</keyword>
<evidence type="ECO:0000256" key="1">
    <source>
        <dbReference type="ARBA" id="ARBA00022692"/>
    </source>
</evidence>
<sequence length="399" mass="41338">MAHMRNIALLSGGQAIAGSSQGMVMAVGALAAASLVMDMTYATVPTTVMIVCLALTAGPAAMILHRAGRTRGLVMGMSIAVIGALIVALAVYLEQFILFVAGFGLIGASAAFGQQIRFAAADSVPPDLKAKAVSWVMFGGVLSGFLGPGLAGATADMVPGAQYSGSFIALAAMVCIGIALVAFTDLPKGQPKPEPGKSGRAFGQLVRDPDIFVPMLTGMASFALMTFVMVAAPLAMVYWCGHTPGEAATAIQWHIVAMFAPSFITGTIINRIGTHFTVAIGLLLILASAGIALTGISVLHFNIGLILLGVGWNFGFIGSTVMLTRGYRPEEGARAQALNEQVVFGGMALASIGAGVLLNRFGWEAVNLMVMPIVVAVLLLLAWTDLRGRRLKQETAVSE</sequence>
<feature type="transmembrane region" description="Helical" evidence="4">
    <location>
        <begin position="276"/>
        <end position="297"/>
    </location>
</feature>
<name>A0A916RD59_9HYPH</name>
<feature type="transmembrane region" description="Helical" evidence="4">
    <location>
        <begin position="251"/>
        <end position="269"/>
    </location>
</feature>
<dbReference type="EMBL" id="BMKB01000003">
    <property type="protein sequence ID" value="GGA51105.1"/>
    <property type="molecule type" value="Genomic_DNA"/>
</dbReference>
<dbReference type="InterPro" id="IPR020846">
    <property type="entry name" value="MFS_dom"/>
</dbReference>
<feature type="transmembrane region" description="Helical" evidence="4">
    <location>
        <begin position="41"/>
        <end position="61"/>
    </location>
</feature>
<organism evidence="6 7">
    <name type="scientific">Pelagibacterium lentulum</name>
    <dbReference type="NCBI Taxonomy" id="2029865"/>
    <lineage>
        <taxon>Bacteria</taxon>
        <taxon>Pseudomonadati</taxon>
        <taxon>Pseudomonadota</taxon>
        <taxon>Alphaproteobacteria</taxon>
        <taxon>Hyphomicrobiales</taxon>
        <taxon>Devosiaceae</taxon>
        <taxon>Pelagibacterium</taxon>
    </lineage>
</organism>
<feature type="transmembrane region" description="Helical" evidence="4">
    <location>
        <begin position="365"/>
        <end position="383"/>
    </location>
</feature>
<feature type="transmembrane region" description="Helical" evidence="4">
    <location>
        <begin position="342"/>
        <end position="359"/>
    </location>
</feature>
<dbReference type="GO" id="GO:0022857">
    <property type="term" value="F:transmembrane transporter activity"/>
    <property type="evidence" value="ECO:0007669"/>
    <property type="project" value="InterPro"/>
</dbReference>
<dbReference type="InterPro" id="IPR011701">
    <property type="entry name" value="MFS"/>
</dbReference>
<gene>
    <name evidence="6" type="ORF">GCM10011499_21390</name>
</gene>
<feature type="transmembrane region" description="Helical" evidence="4">
    <location>
        <begin position="99"/>
        <end position="120"/>
    </location>
</feature>
<feature type="transmembrane region" description="Helical" evidence="4">
    <location>
        <begin position="163"/>
        <end position="183"/>
    </location>
</feature>
<feature type="transmembrane region" description="Helical" evidence="4">
    <location>
        <begin position="132"/>
        <end position="151"/>
    </location>
</feature>
<feature type="domain" description="Major facilitator superfamily (MFS) profile" evidence="5">
    <location>
        <begin position="211"/>
        <end position="399"/>
    </location>
</feature>
<feature type="transmembrane region" description="Helical" evidence="4">
    <location>
        <begin position="73"/>
        <end position="93"/>
    </location>
</feature>
<keyword evidence="1 4" id="KW-0812">Transmembrane</keyword>
<dbReference type="AlphaFoldDB" id="A0A916RD59"/>
<evidence type="ECO:0000256" key="2">
    <source>
        <dbReference type="ARBA" id="ARBA00022989"/>
    </source>
</evidence>
<keyword evidence="3 4" id="KW-0472">Membrane</keyword>
<evidence type="ECO:0000313" key="7">
    <source>
        <dbReference type="Proteomes" id="UP000596977"/>
    </source>
</evidence>
<dbReference type="InterPro" id="IPR036259">
    <property type="entry name" value="MFS_trans_sf"/>
</dbReference>
<dbReference type="SUPFAM" id="SSF103473">
    <property type="entry name" value="MFS general substrate transporter"/>
    <property type="match status" value="1"/>
</dbReference>
<protein>
    <submittedName>
        <fullName evidence="6">MFS transporter</fullName>
    </submittedName>
</protein>
<dbReference type="Pfam" id="PF07690">
    <property type="entry name" value="MFS_1"/>
    <property type="match status" value="1"/>
</dbReference>
<evidence type="ECO:0000313" key="6">
    <source>
        <dbReference type="EMBL" id="GGA51105.1"/>
    </source>
</evidence>
<evidence type="ECO:0000259" key="5">
    <source>
        <dbReference type="PROSITE" id="PS50850"/>
    </source>
</evidence>
<reference evidence="6 7" key="1">
    <citation type="journal article" date="2014" name="Int. J. Syst. Evol. Microbiol.">
        <title>Complete genome sequence of Corynebacterium casei LMG S-19264T (=DSM 44701T), isolated from a smear-ripened cheese.</title>
        <authorList>
            <consortium name="US DOE Joint Genome Institute (JGI-PGF)"/>
            <person name="Walter F."/>
            <person name="Albersmeier A."/>
            <person name="Kalinowski J."/>
            <person name="Ruckert C."/>
        </authorList>
    </citation>
    <scope>NUCLEOTIDE SEQUENCE [LARGE SCALE GENOMIC DNA]</scope>
    <source>
        <strain evidence="6 7">CGMCC 1.15896</strain>
    </source>
</reference>
<proteinExistence type="predicted"/>
<comment type="caution">
    <text evidence="6">The sequence shown here is derived from an EMBL/GenBank/DDBJ whole genome shotgun (WGS) entry which is preliminary data.</text>
</comment>